<keyword evidence="5" id="KW-1133">Transmembrane helix</keyword>
<evidence type="ECO:0000256" key="5">
    <source>
        <dbReference type="ARBA" id="ARBA00022989"/>
    </source>
</evidence>
<dbReference type="GO" id="GO:0015128">
    <property type="term" value="F:gluconate transmembrane transporter activity"/>
    <property type="evidence" value="ECO:0007669"/>
    <property type="project" value="InterPro"/>
</dbReference>
<keyword evidence="2" id="KW-0813">Transport</keyword>
<evidence type="ECO:0000256" key="6">
    <source>
        <dbReference type="ARBA" id="ARBA00023136"/>
    </source>
</evidence>
<dbReference type="PATRIC" id="fig|1265738.3.peg.432"/>
<keyword evidence="6" id="KW-0472">Membrane</keyword>
<comment type="caution">
    <text evidence="8">The sequence shown here is derived from an EMBL/GenBank/DDBJ whole genome shotgun (WGS) entry which is preliminary data.</text>
</comment>
<evidence type="ECO:0000256" key="2">
    <source>
        <dbReference type="ARBA" id="ARBA00022448"/>
    </source>
</evidence>
<dbReference type="Proteomes" id="UP000011991">
    <property type="component" value="Unassembled WGS sequence"/>
</dbReference>
<dbReference type="GO" id="GO:0005886">
    <property type="term" value="C:plasma membrane"/>
    <property type="evidence" value="ECO:0007669"/>
    <property type="project" value="UniProtKB-SubCell"/>
</dbReference>
<dbReference type="InterPro" id="IPR003474">
    <property type="entry name" value="Glcn_transporter"/>
</dbReference>
<comment type="similarity">
    <text evidence="7">Belongs to the GntP permease family.</text>
</comment>
<evidence type="ECO:0000313" key="8">
    <source>
        <dbReference type="EMBL" id="EMI22645.1"/>
    </source>
</evidence>
<proteinExistence type="inferred from homology"/>
<evidence type="ECO:0000256" key="1">
    <source>
        <dbReference type="ARBA" id="ARBA00004651"/>
    </source>
</evidence>
<keyword evidence="3" id="KW-1003">Cell membrane</keyword>
<organism evidence="8 9">
    <name type="scientific">Rhodopirellula maiorica SM1</name>
    <dbReference type="NCBI Taxonomy" id="1265738"/>
    <lineage>
        <taxon>Bacteria</taxon>
        <taxon>Pseudomonadati</taxon>
        <taxon>Planctomycetota</taxon>
        <taxon>Planctomycetia</taxon>
        <taxon>Pirellulales</taxon>
        <taxon>Pirellulaceae</taxon>
        <taxon>Novipirellula</taxon>
    </lineage>
</organism>
<dbReference type="PANTHER" id="PTHR30354:SF22">
    <property type="entry name" value="HIGH-AFFINITY GLUCONATE TRANSPORTER"/>
    <property type="match status" value="1"/>
</dbReference>
<gene>
    <name evidence="8" type="ORF">RMSM_00427</name>
</gene>
<protein>
    <submittedName>
        <fullName evidence="8">Membrane protein</fullName>
    </submittedName>
</protein>
<keyword evidence="4" id="KW-0812">Transmembrane</keyword>
<evidence type="ECO:0000256" key="3">
    <source>
        <dbReference type="ARBA" id="ARBA00022475"/>
    </source>
</evidence>
<dbReference type="PANTHER" id="PTHR30354">
    <property type="entry name" value="GNT FAMILY GLUCONATE TRANSPORTER"/>
    <property type="match status" value="1"/>
</dbReference>
<name>M5RTL8_9BACT</name>
<sequence>MVVLVAILVFRLHAFLTLLLAGLLVASLSSHTNLDRYAQSQLDAGKMTANAAESFTFQSPQSRLATAFGETAGKIGILIALASIIGQCLLESGRRRELSIRFSA</sequence>
<keyword evidence="9" id="KW-1185">Reference proteome</keyword>
<evidence type="ECO:0000256" key="7">
    <source>
        <dbReference type="ARBA" id="ARBA00049663"/>
    </source>
</evidence>
<dbReference type="EMBL" id="ANOG01000063">
    <property type="protein sequence ID" value="EMI22645.1"/>
    <property type="molecule type" value="Genomic_DNA"/>
</dbReference>
<dbReference type="AlphaFoldDB" id="M5RTL8"/>
<evidence type="ECO:0000313" key="9">
    <source>
        <dbReference type="Proteomes" id="UP000011991"/>
    </source>
</evidence>
<comment type="subcellular location">
    <subcellularLocation>
        <location evidence="1">Cell membrane</location>
        <topology evidence="1">Multi-pass membrane protein</topology>
    </subcellularLocation>
</comment>
<evidence type="ECO:0000256" key="4">
    <source>
        <dbReference type="ARBA" id="ARBA00022692"/>
    </source>
</evidence>
<reference evidence="8 9" key="1">
    <citation type="journal article" date="2013" name="Mar. Genomics">
        <title>Expression of sulfatases in Rhodopirellula baltica and the diversity of sulfatases in the genus Rhodopirellula.</title>
        <authorList>
            <person name="Wegner C.E."/>
            <person name="Richter-Heitmann T."/>
            <person name="Klindworth A."/>
            <person name="Klockow C."/>
            <person name="Richter M."/>
            <person name="Achstetter T."/>
            <person name="Glockner F.O."/>
            <person name="Harder J."/>
        </authorList>
    </citation>
    <scope>NUCLEOTIDE SEQUENCE [LARGE SCALE GENOMIC DNA]</scope>
    <source>
        <strain evidence="8 9">SM1</strain>
    </source>
</reference>
<accession>M5RTL8</accession>